<protein>
    <recommendedName>
        <fullName evidence="4">Serine/threonine-protein phosphatase</fullName>
        <ecNumber evidence="4">3.1.3.16</ecNumber>
    </recommendedName>
</protein>
<dbReference type="Proteomes" id="UP001470230">
    <property type="component" value="Unassembled WGS sequence"/>
</dbReference>
<dbReference type="EMBL" id="JAPFFF010000006">
    <property type="protein sequence ID" value="KAK8887919.1"/>
    <property type="molecule type" value="Genomic_DNA"/>
</dbReference>
<comment type="caution">
    <text evidence="6">The sequence shown here is derived from an EMBL/GenBank/DDBJ whole genome shotgun (WGS) entry which is preliminary data.</text>
</comment>
<evidence type="ECO:0000313" key="7">
    <source>
        <dbReference type="Proteomes" id="UP001470230"/>
    </source>
</evidence>
<evidence type="ECO:0000313" key="6">
    <source>
        <dbReference type="EMBL" id="KAK8887919.1"/>
    </source>
</evidence>
<dbReference type="InterPro" id="IPR029052">
    <property type="entry name" value="Metallo-depent_PP-like"/>
</dbReference>
<dbReference type="Pfam" id="PF00149">
    <property type="entry name" value="Metallophos"/>
    <property type="match status" value="1"/>
</dbReference>
<dbReference type="PRINTS" id="PR00114">
    <property type="entry name" value="STPHPHTASE"/>
</dbReference>
<name>A0ABR2KA31_9EUKA</name>
<dbReference type="SMART" id="SM00156">
    <property type="entry name" value="PP2Ac"/>
    <property type="match status" value="1"/>
</dbReference>
<feature type="domain" description="Serine/threonine specific protein phosphatases" evidence="5">
    <location>
        <begin position="122"/>
        <end position="127"/>
    </location>
</feature>
<sequence length="317" mass="36341">MARSINFDRNQLDTLKPAELRDELAKSGHIEESVLVSICHRLQEILVREPNVLYLSSPITVVGDIHGQMLDLFKLFRKSGEVFDNNKYVFLGDYVDRGYSSIETFAYLALLKIQYPESIYLLRGNHESRQVNQMYGLFNDCLQIYGHAGIWFLFNDVFDLLPISAVIDHDIYCVHGGLSPDIKRIGRLATDIQRRQELPQSGAFADLCWSDPDDVARFVPNRRGAGYIFGPNEVKNFLHINKIKFIARSHQLSMPGYTWLFDNQLVTVWSAPNYMYRSGNKASVMKVNPGQDPDFLVFKEDKKSSLKPEDVIISYFA</sequence>
<comment type="catalytic activity">
    <reaction evidence="4">
        <text>O-phospho-L-threonyl-[protein] + H2O = L-threonyl-[protein] + phosphate</text>
        <dbReference type="Rhea" id="RHEA:47004"/>
        <dbReference type="Rhea" id="RHEA-COMP:11060"/>
        <dbReference type="Rhea" id="RHEA-COMP:11605"/>
        <dbReference type="ChEBI" id="CHEBI:15377"/>
        <dbReference type="ChEBI" id="CHEBI:30013"/>
        <dbReference type="ChEBI" id="CHEBI:43474"/>
        <dbReference type="ChEBI" id="CHEBI:61977"/>
        <dbReference type="EC" id="3.1.3.16"/>
    </reaction>
</comment>
<dbReference type="EC" id="3.1.3.16" evidence="4"/>
<dbReference type="InterPro" id="IPR004843">
    <property type="entry name" value="Calcineurin-like_PHP"/>
</dbReference>
<keyword evidence="7" id="KW-1185">Reference proteome</keyword>
<dbReference type="InterPro" id="IPR047129">
    <property type="entry name" value="PPA2-like"/>
</dbReference>
<evidence type="ECO:0000256" key="1">
    <source>
        <dbReference type="ARBA" id="ARBA00022723"/>
    </source>
</evidence>
<accession>A0ABR2KA31</accession>
<dbReference type="Gene3D" id="3.60.21.10">
    <property type="match status" value="1"/>
</dbReference>
<dbReference type="PROSITE" id="PS00125">
    <property type="entry name" value="SER_THR_PHOSPHATASE"/>
    <property type="match status" value="1"/>
</dbReference>
<reference evidence="6 7" key="1">
    <citation type="submission" date="2024-04" db="EMBL/GenBank/DDBJ databases">
        <title>Tritrichomonas musculus Genome.</title>
        <authorList>
            <person name="Alves-Ferreira E."/>
            <person name="Grigg M."/>
            <person name="Lorenzi H."/>
            <person name="Galac M."/>
        </authorList>
    </citation>
    <scope>NUCLEOTIDE SEQUENCE [LARGE SCALE GENOMIC DNA]</scope>
    <source>
        <strain evidence="6 7">EAF2021</strain>
    </source>
</reference>
<dbReference type="SUPFAM" id="SSF56300">
    <property type="entry name" value="Metallo-dependent phosphatases"/>
    <property type="match status" value="1"/>
</dbReference>
<proteinExistence type="inferred from homology"/>
<gene>
    <name evidence="6" type="ORF">M9Y10_038978</name>
</gene>
<keyword evidence="2 4" id="KW-0378">Hydrolase</keyword>
<dbReference type="PANTHER" id="PTHR45619">
    <property type="entry name" value="SERINE/THREONINE-PROTEIN PHOSPHATASE PP2A-RELATED"/>
    <property type="match status" value="1"/>
</dbReference>
<organism evidence="6 7">
    <name type="scientific">Tritrichomonas musculus</name>
    <dbReference type="NCBI Taxonomy" id="1915356"/>
    <lineage>
        <taxon>Eukaryota</taxon>
        <taxon>Metamonada</taxon>
        <taxon>Parabasalia</taxon>
        <taxon>Tritrichomonadida</taxon>
        <taxon>Tritrichomonadidae</taxon>
        <taxon>Tritrichomonas</taxon>
    </lineage>
</organism>
<evidence type="ECO:0000256" key="2">
    <source>
        <dbReference type="ARBA" id="ARBA00022801"/>
    </source>
</evidence>
<evidence type="ECO:0000256" key="4">
    <source>
        <dbReference type="RuleBase" id="RU004273"/>
    </source>
</evidence>
<comment type="similarity">
    <text evidence="4">Belongs to the PPP phosphatase family.</text>
</comment>
<keyword evidence="1" id="KW-0479">Metal-binding</keyword>
<evidence type="ECO:0000256" key="3">
    <source>
        <dbReference type="ARBA" id="ARBA00023211"/>
    </source>
</evidence>
<dbReference type="InterPro" id="IPR006186">
    <property type="entry name" value="Ser/Thr-sp_prot-phosphatase"/>
</dbReference>
<evidence type="ECO:0000259" key="5">
    <source>
        <dbReference type="PROSITE" id="PS00125"/>
    </source>
</evidence>
<keyword evidence="3" id="KW-0464">Manganese</keyword>